<evidence type="ECO:0000313" key="3">
    <source>
        <dbReference type="EMBL" id="KAJ6713363.1"/>
    </source>
</evidence>
<keyword evidence="1" id="KW-0812">Transmembrane</keyword>
<dbReference type="Proteomes" id="UP001151532">
    <property type="component" value="Chromosome 1"/>
</dbReference>
<evidence type="ECO:0000256" key="1">
    <source>
        <dbReference type="SAM" id="Phobius"/>
    </source>
</evidence>
<dbReference type="EMBL" id="JAPFFK010000015">
    <property type="protein sequence ID" value="KAJ6713363.1"/>
    <property type="molecule type" value="Genomic_DNA"/>
</dbReference>
<gene>
    <name evidence="3" type="ORF">OIU79_009369</name>
</gene>
<name>A0A9Q0TKP4_SALPP</name>
<feature type="signal peptide" evidence="2">
    <location>
        <begin position="1"/>
        <end position="22"/>
    </location>
</feature>
<keyword evidence="2" id="KW-0732">Signal</keyword>
<comment type="caution">
    <text evidence="3">The sequence shown here is derived from an EMBL/GenBank/DDBJ whole genome shotgun (WGS) entry which is preliminary data.</text>
</comment>
<sequence>MASASLALLVLAFFVFSALVDAQVTVYCQPSDYADEALMQWMYDNGISCEPSTGTTTPSTSSKMTEVDCGGTIFYVDESALQWIYDNNIPCQPIRKKKSNKLPIILGTVIPIVFLFWATVGFVFYHRRKTAAMAAITTGQVEGASKHTQGSPCTDGIKINIHDQAIQGVGNQYPQQQQESNHA</sequence>
<keyword evidence="4" id="KW-1185">Reference proteome</keyword>
<reference evidence="3" key="1">
    <citation type="submission" date="2022-11" db="EMBL/GenBank/DDBJ databases">
        <authorList>
            <person name="Hyden B.L."/>
            <person name="Feng K."/>
            <person name="Yates T."/>
            <person name="Jawdy S."/>
            <person name="Smart L.B."/>
            <person name="Muchero W."/>
        </authorList>
    </citation>
    <scope>NUCLEOTIDE SEQUENCE</scope>
    <source>
        <tissue evidence="3">Shoot tip</tissue>
    </source>
</reference>
<dbReference type="OrthoDB" id="845927at2759"/>
<dbReference type="AlphaFoldDB" id="A0A9Q0TKP4"/>
<organism evidence="3 4">
    <name type="scientific">Salix purpurea</name>
    <name type="common">Purple osier willow</name>
    <dbReference type="NCBI Taxonomy" id="77065"/>
    <lineage>
        <taxon>Eukaryota</taxon>
        <taxon>Viridiplantae</taxon>
        <taxon>Streptophyta</taxon>
        <taxon>Embryophyta</taxon>
        <taxon>Tracheophyta</taxon>
        <taxon>Spermatophyta</taxon>
        <taxon>Magnoliopsida</taxon>
        <taxon>eudicotyledons</taxon>
        <taxon>Gunneridae</taxon>
        <taxon>Pentapetalae</taxon>
        <taxon>rosids</taxon>
        <taxon>fabids</taxon>
        <taxon>Malpighiales</taxon>
        <taxon>Salicaceae</taxon>
        <taxon>Saliceae</taxon>
        <taxon>Salix</taxon>
    </lineage>
</organism>
<evidence type="ECO:0000256" key="2">
    <source>
        <dbReference type="SAM" id="SignalP"/>
    </source>
</evidence>
<proteinExistence type="predicted"/>
<evidence type="ECO:0000313" key="4">
    <source>
        <dbReference type="Proteomes" id="UP001151532"/>
    </source>
</evidence>
<accession>A0A9Q0TKP4</accession>
<feature type="transmembrane region" description="Helical" evidence="1">
    <location>
        <begin position="102"/>
        <end position="125"/>
    </location>
</feature>
<keyword evidence="1" id="KW-1133">Transmembrane helix</keyword>
<feature type="chain" id="PRO_5040272611" evidence="2">
    <location>
        <begin position="23"/>
        <end position="183"/>
    </location>
</feature>
<reference evidence="3" key="2">
    <citation type="journal article" date="2023" name="Int. J. Mol. Sci.">
        <title>De Novo Assembly and Annotation of 11 Diverse Shrub Willow (Salix) Genomes Reveals Novel Gene Organization in Sex-Linked Regions.</title>
        <authorList>
            <person name="Hyden B."/>
            <person name="Feng K."/>
            <person name="Yates T.B."/>
            <person name="Jawdy S."/>
            <person name="Cereghino C."/>
            <person name="Smart L.B."/>
            <person name="Muchero W."/>
        </authorList>
    </citation>
    <scope>NUCLEOTIDE SEQUENCE</scope>
    <source>
        <tissue evidence="3">Shoot tip</tissue>
    </source>
</reference>
<keyword evidence="1" id="KW-0472">Membrane</keyword>
<protein>
    <submittedName>
        <fullName evidence="3">Uncharacterized protein</fullName>
    </submittedName>
</protein>